<dbReference type="EMBL" id="PGFE01000006">
    <property type="protein sequence ID" value="PJJ69109.1"/>
    <property type="molecule type" value="Genomic_DNA"/>
</dbReference>
<evidence type="ECO:0000313" key="2">
    <source>
        <dbReference type="EMBL" id="PJJ69109.1"/>
    </source>
</evidence>
<accession>A0A2M9CCN6</accession>
<name>A0A2M9CCN6_9CELL</name>
<dbReference type="OrthoDB" id="5188303at2"/>
<comment type="caution">
    <text evidence="2">The sequence shown here is derived from an EMBL/GenBank/DDBJ whole genome shotgun (WGS) entry which is preliminary data.</text>
</comment>
<evidence type="ECO:0000259" key="1">
    <source>
        <dbReference type="Pfam" id="PF07179"/>
    </source>
</evidence>
<organism evidence="2 3">
    <name type="scientific">Sediminihabitans luteus</name>
    <dbReference type="NCBI Taxonomy" id="1138585"/>
    <lineage>
        <taxon>Bacteria</taxon>
        <taxon>Bacillati</taxon>
        <taxon>Actinomycetota</taxon>
        <taxon>Actinomycetes</taxon>
        <taxon>Micrococcales</taxon>
        <taxon>Cellulomonadaceae</taxon>
        <taxon>Sediminihabitans</taxon>
    </lineage>
</organism>
<dbReference type="Proteomes" id="UP000231693">
    <property type="component" value="Unassembled WGS sequence"/>
</dbReference>
<dbReference type="RefSeq" id="WP_100424045.1">
    <property type="nucleotide sequence ID" value="NZ_BOOX01000008.1"/>
</dbReference>
<feature type="domain" description="SseB protein N-terminal" evidence="1">
    <location>
        <begin position="23"/>
        <end position="146"/>
    </location>
</feature>
<protein>
    <submittedName>
        <fullName evidence="2">Type III secretion system (T3SS) SseB-like protein</fullName>
    </submittedName>
</protein>
<dbReference type="InterPro" id="IPR009839">
    <property type="entry name" value="SseB_N"/>
</dbReference>
<sequence>MTGRALPPSSTFAGDDGSADPALAAALAGHVAGTVPMRDVVAALAPARVLVPVLAEAEATETGEHGHTVDREASSGVVALESPDGRRALPVFTSVETMARWRTDARPVPVEAPRAAQSAVSENWSLLVVDPAGPATVLVPRPAVWALGQGKVWAPAVEDGRVDPEVAESIRAAVEPIMHVKTARAEPGRTAEIAVALAIHAGLDRKGLDLVLSQVNAALARNAVVGERVDSLELRIGRAD</sequence>
<gene>
    <name evidence="2" type="ORF">CLV28_2919</name>
</gene>
<keyword evidence="3" id="KW-1185">Reference proteome</keyword>
<reference evidence="2 3" key="1">
    <citation type="submission" date="2017-11" db="EMBL/GenBank/DDBJ databases">
        <title>Genomic Encyclopedia of Archaeal and Bacterial Type Strains, Phase II (KMG-II): From Individual Species to Whole Genera.</title>
        <authorList>
            <person name="Goeker M."/>
        </authorList>
    </citation>
    <scope>NUCLEOTIDE SEQUENCE [LARGE SCALE GENOMIC DNA]</scope>
    <source>
        <strain evidence="2 3">DSM 25478</strain>
    </source>
</reference>
<dbReference type="Pfam" id="PF07179">
    <property type="entry name" value="SseB"/>
    <property type="match status" value="1"/>
</dbReference>
<proteinExistence type="predicted"/>
<evidence type="ECO:0000313" key="3">
    <source>
        <dbReference type="Proteomes" id="UP000231693"/>
    </source>
</evidence>
<dbReference type="AlphaFoldDB" id="A0A2M9CCN6"/>